<keyword evidence="4" id="KW-1185">Reference proteome</keyword>
<sequence length="943" mass="98392">MQPRVTAILVAPGGATTLDKTLDGLSRQTRPPEALVVVDAGGPDSPAGRLALSGAAQLTSVPAGTSLGRAVTHALRVLGPATESLDDWIWILGDDNAPEPQALAELMGTAEVSPSVAVAGPKLMRFDEPRVIAEFGETMTRFGASLALVTGELDQAQHDVQADVLGVAAGGMLVRRHVWEALGGFDPGLPHVDASLDFSTRARLAGHRVVLVPSARVLSQGHPEDFGRTEGGHARRSRLRREAQLHRRLVYSSPLALPFHWLSLVPLAFLRSIWHLLAKNPGAVGGEFATAFRAAFGRTGVAGARVALRRSKKVGWGAIRPLRADLQQLRERRVNDRDARLALVEDAAVPRASFVAGGGLWVTLFAAVVGVIAFFRLLKSPAVTGGGLLPLDATPGSLWHSVGNGWHEIGTGFVGPSDPFTGVLAVFGSITFWSPSTSIVLFYFLALPLSAIGAWFAIRRVTTRTWVPAIGALVYSVSPPILAALHTGHLGAAVTFVTLPFLVLALSSAHRSWSAGATASLLFAVVAASTPVLIPALVIGWLGAIATRPRGTHRMLGVPIPAIALFVPLAVAQFGRGTWWALLADPGVPSRTTPASALQLALGSAETGLNGWTRLVAGVGVTGETMAVIIVLAMLPLGILAIVSVFLPTRGRALAALAVALLGYATAVLATHVQITGVGSTTTSIWAGSGLTLYFAGLVGAASITLDRIPRFSPPVGLLFAIVGVAASIPLLVATMLGTTLIQPSSGRILSAYVTAEAQVKPEVGTLVLTPQPDGSLGVSLQRGSGETLDDQSTLDSTRQSLNATSRDLTVLAGNLVSRSGYDPRADLRELGIGFVLLSQTDDGGAGDALGTRASGALDGNGLFLPVGDTTSGQLWRYTDATETLPSHQPDGALRPIVLIVWGIVFGSALLLAIPTAPRRRRARSGPVEAELPATTFDEERDD</sequence>
<dbReference type="InterPro" id="IPR029044">
    <property type="entry name" value="Nucleotide-diphossugar_trans"/>
</dbReference>
<feature type="transmembrane region" description="Helical" evidence="2">
    <location>
        <begin position="439"/>
        <end position="458"/>
    </location>
</feature>
<dbReference type="PANTHER" id="PTHR43685">
    <property type="entry name" value="GLYCOSYLTRANSFERASE"/>
    <property type="match status" value="1"/>
</dbReference>
<dbReference type="InterPro" id="IPR050834">
    <property type="entry name" value="Glycosyltransf_2"/>
</dbReference>
<keyword evidence="2" id="KW-1133">Transmembrane helix</keyword>
<protein>
    <recommendedName>
        <fullName evidence="5">GT2 family glycosyltransferase</fullName>
    </recommendedName>
</protein>
<feature type="transmembrane region" description="Helical" evidence="2">
    <location>
        <begin position="626"/>
        <end position="647"/>
    </location>
</feature>
<organism evidence="3 4">
    <name type="scientific">Frondihabitans cladoniiphilus</name>
    <dbReference type="NCBI Taxonomy" id="715785"/>
    <lineage>
        <taxon>Bacteria</taxon>
        <taxon>Bacillati</taxon>
        <taxon>Actinomycetota</taxon>
        <taxon>Actinomycetes</taxon>
        <taxon>Micrococcales</taxon>
        <taxon>Microbacteriaceae</taxon>
        <taxon>Frondihabitans</taxon>
    </lineage>
</organism>
<evidence type="ECO:0000313" key="4">
    <source>
        <dbReference type="Proteomes" id="UP001501295"/>
    </source>
</evidence>
<feature type="transmembrane region" description="Helical" evidence="2">
    <location>
        <begin position="359"/>
        <end position="378"/>
    </location>
</feature>
<accession>A0ABP8WFQ4</accession>
<name>A0ABP8WFQ4_9MICO</name>
<dbReference type="Pfam" id="PF13641">
    <property type="entry name" value="Glyco_tranf_2_3"/>
    <property type="match status" value="1"/>
</dbReference>
<dbReference type="PANTHER" id="PTHR43685:SF3">
    <property type="entry name" value="SLR2126 PROTEIN"/>
    <property type="match status" value="1"/>
</dbReference>
<evidence type="ECO:0000313" key="3">
    <source>
        <dbReference type="EMBL" id="GAA4686679.1"/>
    </source>
</evidence>
<feature type="transmembrane region" description="Helical" evidence="2">
    <location>
        <begin position="521"/>
        <end position="544"/>
    </location>
</feature>
<keyword evidence="2" id="KW-0812">Transmembrane</keyword>
<proteinExistence type="predicted"/>
<feature type="transmembrane region" description="Helical" evidence="2">
    <location>
        <begin position="685"/>
        <end position="706"/>
    </location>
</feature>
<feature type="transmembrane region" description="Helical" evidence="2">
    <location>
        <begin position="893"/>
        <end position="914"/>
    </location>
</feature>
<feature type="transmembrane region" description="Helical" evidence="2">
    <location>
        <begin position="556"/>
        <end position="575"/>
    </location>
</feature>
<dbReference type="Gene3D" id="3.90.550.10">
    <property type="entry name" value="Spore Coat Polysaccharide Biosynthesis Protein SpsA, Chain A"/>
    <property type="match status" value="1"/>
</dbReference>
<evidence type="ECO:0008006" key="5">
    <source>
        <dbReference type="Google" id="ProtNLM"/>
    </source>
</evidence>
<feature type="region of interest" description="Disordered" evidence="1">
    <location>
        <begin position="922"/>
        <end position="943"/>
    </location>
</feature>
<dbReference type="SUPFAM" id="SSF53448">
    <property type="entry name" value="Nucleotide-diphospho-sugar transferases"/>
    <property type="match status" value="1"/>
</dbReference>
<evidence type="ECO:0000256" key="1">
    <source>
        <dbReference type="SAM" id="MobiDB-lite"/>
    </source>
</evidence>
<gene>
    <name evidence="3" type="ORF">GCM10025780_36800</name>
</gene>
<dbReference type="Proteomes" id="UP001501295">
    <property type="component" value="Unassembled WGS sequence"/>
</dbReference>
<feature type="transmembrane region" description="Helical" evidence="2">
    <location>
        <begin position="464"/>
        <end position="483"/>
    </location>
</feature>
<dbReference type="RefSeq" id="WP_345377407.1">
    <property type="nucleotide sequence ID" value="NZ_BAABLM010000012.1"/>
</dbReference>
<reference evidence="4" key="1">
    <citation type="journal article" date="2019" name="Int. J. Syst. Evol. Microbiol.">
        <title>The Global Catalogue of Microorganisms (GCM) 10K type strain sequencing project: providing services to taxonomists for standard genome sequencing and annotation.</title>
        <authorList>
            <consortium name="The Broad Institute Genomics Platform"/>
            <consortium name="The Broad Institute Genome Sequencing Center for Infectious Disease"/>
            <person name="Wu L."/>
            <person name="Ma J."/>
        </authorList>
    </citation>
    <scope>NUCLEOTIDE SEQUENCE [LARGE SCALE GENOMIC DNA]</scope>
    <source>
        <strain evidence="4">JCM 18956</strain>
    </source>
</reference>
<feature type="transmembrane region" description="Helical" evidence="2">
    <location>
        <begin position="654"/>
        <end position="673"/>
    </location>
</feature>
<comment type="caution">
    <text evidence="3">The sequence shown here is derived from an EMBL/GenBank/DDBJ whole genome shotgun (WGS) entry which is preliminary data.</text>
</comment>
<evidence type="ECO:0000256" key="2">
    <source>
        <dbReference type="SAM" id="Phobius"/>
    </source>
</evidence>
<dbReference type="EMBL" id="BAABLM010000012">
    <property type="protein sequence ID" value="GAA4686679.1"/>
    <property type="molecule type" value="Genomic_DNA"/>
</dbReference>
<keyword evidence="2" id="KW-0472">Membrane</keyword>
<feature type="transmembrane region" description="Helical" evidence="2">
    <location>
        <begin position="718"/>
        <end position="742"/>
    </location>
</feature>